<comment type="catalytic activity">
    <reaction evidence="11">
        <text>fluoride(in) = fluoride(out)</text>
        <dbReference type="Rhea" id="RHEA:76159"/>
        <dbReference type="ChEBI" id="CHEBI:17051"/>
    </reaction>
    <physiologicalReaction direction="left-to-right" evidence="11">
        <dbReference type="Rhea" id="RHEA:76160"/>
    </physiologicalReaction>
</comment>
<dbReference type="GO" id="GO:0005886">
    <property type="term" value="C:plasma membrane"/>
    <property type="evidence" value="ECO:0007669"/>
    <property type="project" value="UniProtKB-SubCell"/>
</dbReference>
<organism evidence="13 14">
    <name type="scientific">Stappia taiwanensis</name>
    <dbReference type="NCBI Taxonomy" id="992267"/>
    <lineage>
        <taxon>Bacteria</taxon>
        <taxon>Pseudomonadati</taxon>
        <taxon>Pseudomonadota</taxon>
        <taxon>Alphaproteobacteria</taxon>
        <taxon>Hyphomicrobiales</taxon>
        <taxon>Stappiaceae</taxon>
        <taxon>Stappia</taxon>
    </lineage>
</organism>
<evidence type="ECO:0000256" key="11">
    <source>
        <dbReference type="ARBA" id="ARBA00035585"/>
    </source>
</evidence>
<reference evidence="13 14" key="2">
    <citation type="submission" date="2020-08" db="EMBL/GenBank/DDBJ databases">
        <title>Stappia taiwanensis sp. nov., isolated from a coastal thermal spring.</title>
        <authorList>
            <person name="Kampfer P."/>
        </authorList>
    </citation>
    <scope>NUCLEOTIDE SEQUENCE [LARGE SCALE GENOMIC DNA]</scope>
    <source>
        <strain evidence="13 14">DSM 23284</strain>
    </source>
</reference>
<keyword evidence="8 12" id="KW-0472">Membrane</keyword>
<keyword evidence="4 12" id="KW-0812">Transmembrane</keyword>
<keyword evidence="2 12" id="KW-1003">Cell membrane</keyword>
<feature type="binding site" evidence="12">
    <location>
        <position position="75"/>
    </location>
    <ligand>
        <name>Na(+)</name>
        <dbReference type="ChEBI" id="CHEBI:29101"/>
        <note>structural</note>
    </ligand>
</feature>
<reference evidence="13 14" key="1">
    <citation type="submission" date="2020-07" db="EMBL/GenBank/DDBJ databases">
        <authorList>
            <person name="Li M."/>
        </authorList>
    </citation>
    <scope>NUCLEOTIDE SEQUENCE [LARGE SCALE GENOMIC DNA]</scope>
    <source>
        <strain evidence="13 14">DSM 23284</strain>
    </source>
</reference>
<dbReference type="NCBIfam" id="NF010791">
    <property type="entry name" value="PRK14195.1"/>
    <property type="match status" value="1"/>
</dbReference>
<dbReference type="Proteomes" id="UP000559404">
    <property type="component" value="Unassembled WGS sequence"/>
</dbReference>
<comment type="activity regulation">
    <text evidence="12">Na(+) is not transported, but it plays an essential structural role and its presence is essential for fluoride channel function.</text>
</comment>
<dbReference type="AlphaFoldDB" id="A0A838XUI1"/>
<keyword evidence="14" id="KW-1185">Reference proteome</keyword>
<dbReference type="PANTHER" id="PTHR28259">
    <property type="entry name" value="FLUORIDE EXPORT PROTEIN 1-RELATED"/>
    <property type="match status" value="1"/>
</dbReference>
<dbReference type="GO" id="GO:0046872">
    <property type="term" value="F:metal ion binding"/>
    <property type="evidence" value="ECO:0007669"/>
    <property type="project" value="UniProtKB-KW"/>
</dbReference>
<keyword evidence="12" id="KW-0813">Transport</keyword>
<comment type="similarity">
    <text evidence="10 12">Belongs to the fluoride channel Fluc/FEX (TC 1.A.43) family.</text>
</comment>
<keyword evidence="12" id="KW-0479">Metal-binding</keyword>
<dbReference type="EMBL" id="JACEON010000002">
    <property type="protein sequence ID" value="MBA4610643.1"/>
    <property type="molecule type" value="Genomic_DNA"/>
</dbReference>
<gene>
    <name evidence="12 13" type="primary">crcB</name>
    <name evidence="12" type="synonym">fluC</name>
    <name evidence="13" type="ORF">H1W37_03190</name>
</gene>
<evidence type="ECO:0000256" key="10">
    <source>
        <dbReference type="ARBA" id="ARBA00035120"/>
    </source>
</evidence>
<comment type="caution">
    <text evidence="13">The sequence shown here is derived from an EMBL/GenBank/DDBJ whole genome shotgun (WGS) entry which is preliminary data.</text>
</comment>
<dbReference type="GO" id="GO:0062054">
    <property type="term" value="F:fluoride channel activity"/>
    <property type="evidence" value="ECO:0007669"/>
    <property type="project" value="UniProtKB-UniRule"/>
</dbReference>
<dbReference type="RefSeq" id="WP_181758831.1">
    <property type="nucleotide sequence ID" value="NZ_BMCR01000002.1"/>
</dbReference>
<feature type="transmembrane region" description="Helical" evidence="12">
    <location>
        <begin position="67"/>
        <end position="91"/>
    </location>
</feature>
<accession>A0A838XUI1</accession>
<name>A0A838XUI1_9HYPH</name>
<proteinExistence type="inferred from homology"/>
<evidence type="ECO:0000256" key="8">
    <source>
        <dbReference type="ARBA" id="ARBA00023136"/>
    </source>
</evidence>
<evidence type="ECO:0000256" key="2">
    <source>
        <dbReference type="ARBA" id="ARBA00022475"/>
    </source>
</evidence>
<keyword evidence="6 12" id="KW-0915">Sodium</keyword>
<protein>
    <recommendedName>
        <fullName evidence="12">Fluoride-specific ion channel FluC</fullName>
    </recommendedName>
</protein>
<comment type="function">
    <text evidence="12">Fluoride-specific ion channel. Important for reducing fluoride concentration in the cell, thus reducing its toxicity.</text>
</comment>
<evidence type="ECO:0000256" key="12">
    <source>
        <dbReference type="HAMAP-Rule" id="MF_00454"/>
    </source>
</evidence>
<evidence type="ECO:0000256" key="5">
    <source>
        <dbReference type="ARBA" id="ARBA00022989"/>
    </source>
</evidence>
<dbReference type="PANTHER" id="PTHR28259:SF1">
    <property type="entry name" value="FLUORIDE EXPORT PROTEIN 1-RELATED"/>
    <property type="match status" value="1"/>
</dbReference>
<comment type="subcellular location">
    <subcellularLocation>
        <location evidence="1 12">Cell membrane</location>
        <topology evidence="1 12">Multi-pass membrane protein</topology>
    </subcellularLocation>
</comment>
<evidence type="ECO:0000256" key="9">
    <source>
        <dbReference type="ARBA" id="ARBA00023303"/>
    </source>
</evidence>
<evidence type="ECO:0000256" key="4">
    <source>
        <dbReference type="ARBA" id="ARBA00022692"/>
    </source>
</evidence>
<sequence>MSHLLIVALGGGAGAALRHLVNLASLRWIGPGVPAGTLTVNILGSFLMGALIGWLAARISGGSELRLLLATGFLGGFTTFSAFSLEVVLMWERGQALHALLYVLVSVLASVLALVAGLWLTRSAFA</sequence>
<keyword evidence="9 12" id="KW-0407">Ion channel</keyword>
<feature type="transmembrane region" description="Helical" evidence="12">
    <location>
        <begin position="97"/>
        <end position="120"/>
    </location>
</feature>
<dbReference type="HAMAP" id="MF_00454">
    <property type="entry name" value="FluC"/>
    <property type="match status" value="1"/>
</dbReference>
<evidence type="ECO:0000256" key="6">
    <source>
        <dbReference type="ARBA" id="ARBA00023053"/>
    </source>
</evidence>
<dbReference type="InterPro" id="IPR003691">
    <property type="entry name" value="FluC"/>
</dbReference>
<feature type="binding site" evidence="12">
    <location>
        <position position="78"/>
    </location>
    <ligand>
        <name>Na(+)</name>
        <dbReference type="ChEBI" id="CHEBI:29101"/>
        <note>structural</note>
    </ligand>
</feature>
<evidence type="ECO:0000256" key="1">
    <source>
        <dbReference type="ARBA" id="ARBA00004651"/>
    </source>
</evidence>
<dbReference type="GO" id="GO:0140114">
    <property type="term" value="P:cellular detoxification of fluoride"/>
    <property type="evidence" value="ECO:0007669"/>
    <property type="project" value="UniProtKB-UniRule"/>
</dbReference>
<evidence type="ECO:0000256" key="3">
    <source>
        <dbReference type="ARBA" id="ARBA00022519"/>
    </source>
</evidence>
<evidence type="ECO:0000313" key="13">
    <source>
        <dbReference type="EMBL" id="MBA4610643.1"/>
    </source>
</evidence>
<evidence type="ECO:0000313" key="14">
    <source>
        <dbReference type="Proteomes" id="UP000559404"/>
    </source>
</evidence>
<dbReference type="NCBIfam" id="TIGR00494">
    <property type="entry name" value="crcB"/>
    <property type="match status" value="1"/>
</dbReference>
<feature type="transmembrane region" description="Helical" evidence="12">
    <location>
        <begin position="33"/>
        <end position="55"/>
    </location>
</feature>
<dbReference type="Pfam" id="PF02537">
    <property type="entry name" value="CRCB"/>
    <property type="match status" value="1"/>
</dbReference>
<keyword evidence="3" id="KW-0997">Cell inner membrane</keyword>
<keyword evidence="7 12" id="KW-0406">Ion transport</keyword>
<evidence type="ECO:0000256" key="7">
    <source>
        <dbReference type="ARBA" id="ARBA00023065"/>
    </source>
</evidence>
<keyword evidence="5 12" id="KW-1133">Transmembrane helix</keyword>